<gene>
    <name evidence="5" type="ORF">GCM10007938_25990</name>
</gene>
<name>A0ABQ6F003_9VIBR</name>
<keyword evidence="6" id="KW-1185">Reference proteome</keyword>
<dbReference type="Proteomes" id="UP001157138">
    <property type="component" value="Unassembled WGS sequence"/>
</dbReference>
<evidence type="ECO:0000256" key="3">
    <source>
        <dbReference type="ARBA" id="ARBA00023163"/>
    </source>
</evidence>
<dbReference type="InterPro" id="IPR036390">
    <property type="entry name" value="WH_DNA-bd_sf"/>
</dbReference>
<dbReference type="RefSeq" id="WP_284192690.1">
    <property type="nucleotide sequence ID" value="NZ_BSPW01000054.1"/>
</dbReference>
<accession>A0ABQ6F003</accession>
<evidence type="ECO:0000256" key="2">
    <source>
        <dbReference type="ARBA" id="ARBA00023015"/>
    </source>
</evidence>
<dbReference type="Gene3D" id="3.40.190.290">
    <property type="match status" value="1"/>
</dbReference>
<dbReference type="SUPFAM" id="SSF46785">
    <property type="entry name" value="Winged helix' DNA-binding domain"/>
    <property type="match status" value="1"/>
</dbReference>
<evidence type="ECO:0000256" key="1">
    <source>
        <dbReference type="ARBA" id="ARBA00009437"/>
    </source>
</evidence>
<dbReference type="InterPro" id="IPR036388">
    <property type="entry name" value="WH-like_DNA-bd_sf"/>
</dbReference>
<dbReference type="InterPro" id="IPR000847">
    <property type="entry name" value="LysR_HTH_N"/>
</dbReference>
<keyword evidence="2" id="KW-0805">Transcription regulation</keyword>
<comment type="caution">
    <text evidence="5">The sequence shown here is derived from an EMBL/GenBank/DDBJ whole genome shotgun (WGS) entry which is preliminary data.</text>
</comment>
<keyword evidence="3" id="KW-0804">Transcription</keyword>
<dbReference type="EMBL" id="BSPW01000054">
    <property type="protein sequence ID" value="GLT18818.1"/>
    <property type="molecule type" value="Genomic_DNA"/>
</dbReference>
<evidence type="ECO:0000313" key="6">
    <source>
        <dbReference type="Proteomes" id="UP001157138"/>
    </source>
</evidence>
<dbReference type="PANTHER" id="PTHR30126:SF91">
    <property type="entry name" value="LYSR FAMILY TRANSCRIPTIONAL REGULATOR"/>
    <property type="match status" value="1"/>
</dbReference>
<feature type="domain" description="HTH lysR-type" evidence="4">
    <location>
        <begin position="4"/>
        <end position="61"/>
    </location>
</feature>
<evidence type="ECO:0000259" key="4">
    <source>
        <dbReference type="PROSITE" id="PS50931"/>
    </source>
</evidence>
<dbReference type="SUPFAM" id="SSF53850">
    <property type="entry name" value="Periplasmic binding protein-like II"/>
    <property type="match status" value="1"/>
</dbReference>
<proteinExistence type="inferred from homology"/>
<comment type="similarity">
    <text evidence="1">Belongs to the LysR transcriptional regulatory family.</text>
</comment>
<dbReference type="PANTHER" id="PTHR30126">
    <property type="entry name" value="HTH-TYPE TRANSCRIPTIONAL REGULATOR"/>
    <property type="match status" value="1"/>
</dbReference>
<dbReference type="Pfam" id="PF00126">
    <property type="entry name" value="HTH_1"/>
    <property type="match status" value="1"/>
</dbReference>
<dbReference type="Gene3D" id="1.10.10.10">
    <property type="entry name" value="Winged helix-like DNA-binding domain superfamily/Winged helix DNA-binding domain"/>
    <property type="match status" value="1"/>
</dbReference>
<reference evidence="6" key="1">
    <citation type="journal article" date="2019" name="Int. J. Syst. Evol. Microbiol.">
        <title>The Global Catalogue of Microorganisms (GCM) 10K type strain sequencing project: providing services to taxonomists for standard genome sequencing and annotation.</title>
        <authorList>
            <consortium name="The Broad Institute Genomics Platform"/>
            <consortium name="The Broad Institute Genome Sequencing Center for Infectious Disease"/>
            <person name="Wu L."/>
            <person name="Ma J."/>
        </authorList>
    </citation>
    <scope>NUCLEOTIDE SEQUENCE [LARGE SCALE GENOMIC DNA]</scope>
    <source>
        <strain evidence="6">NBRC 108723</strain>
    </source>
</reference>
<evidence type="ECO:0000313" key="5">
    <source>
        <dbReference type="EMBL" id="GLT18818.1"/>
    </source>
</evidence>
<sequence length="299" mass="33831">MIHYTLDQILSFALTAEHGSFVKAARASGKDRTTISEHVNNLEIALNTNLFERGNNKLVITEQGQLLLRWSRALIRHAQGLQTFADSLSVSDKTHFRIAIDLHLSNDFILDTDMAVRDVNPNIVVDWIYRNRADSLEDLVNQSIDAAIVLRDEFSLKSMPRGELTACYLGEVRGKLYTGVDSPLKALSPVNFSDLIGSIRYFLQSSSEIGIGERASYSGRQVVLHSVELIEKFIEKDGWAYLPSSQSLESNPKITTLEANFLNSHWPMGHFLMSRSDMSGRNFHNVLESIKKMYRQFYS</sequence>
<organism evidence="5 6">
    <name type="scientific">Vibrio zhanjiangensis</name>
    <dbReference type="NCBI Taxonomy" id="1046128"/>
    <lineage>
        <taxon>Bacteria</taxon>
        <taxon>Pseudomonadati</taxon>
        <taxon>Pseudomonadota</taxon>
        <taxon>Gammaproteobacteria</taxon>
        <taxon>Vibrionales</taxon>
        <taxon>Vibrionaceae</taxon>
        <taxon>Vibrio</taxon>
    </lineage>
</organism>
<protein>
    <submittedName>
        <fullName evidence="5">LysR family transcriptional regulator</fullName>
    </submittedName>
</protein>
<dbReference type="PROSITE" id="PS50931">
    <property type="entry name" value="HTH_LYSR"/>
    <property type="match status" value="1"/>
</dbReference>